<dbReference type="EC" id="2.1.2.2" evidence="6"/>
<evidence type="ECO:0000313" key="8">
    <source>
        <dbReference type="EMBL" id="RIJ27917.1"/>
    </source>
</evidence>
<evidence type="ECO:0000256" key="6">
    <source>
        <dbReference type="HAMAP-Rule" id="MF_01930"/>
    </source>
</evidence>
<dbReference type="NCBIfam" id="TIGR00639">
    <property type="entry name" value="PurN"/>
    <property type="match status" value="1"/>
</dbReference>
<protein>
    <recommendedName>
        <fullName evidence="6">Phosphoribosylglycinamide formyltransferase</fullName>
        <ecNumber evidence="6">2.1.2.2</ecNumber>
    </recommendedName>
    <alternativeName>
        <fullName evidence="6">5'-phosphoribosylglycinamide transformylase</fullName>
    </alternativeName>
    <alternativeName>
        <fullName evidence="6">GAR transformylase</fullName>
        <shortName evidence="6">GART</shortName>
    </alternativeName>
</protein>
<dbReference type="CDD" id="cd08645">
    <property type="entry name" value="FMT_core_GART"/>
    <property type="match status" value="1"/>
</dbReference>
<proteinExistence type="inferred from homology"/>
<comment type="caution">
    <text evidence="8">The sequence shown here is derived from an EMBL/GenBank/DDBJ whole genome shotgun (WGS) entry which is preliminary data.</text>
</comment>
<accession>A0A399RCZ1</accession>
<dbReference type="AlphaFoldDB" id="A0A399RCZ1"/>
<dbReference type="GO" id="GO:0005829">
    <property type="term" value="C:cytosol"/>
    <property type="evidence" value="ECO:0007669"/>
    <property type="project" value="TreeGrafter"/>
</dbReference>
<dbReference type="OrthoDB" id="9806170at2"/>
<feature type="site" description="Raises pKa of active site His" evidence="6">
    <location>
        <position position="147"/>
    </location>
</feature>
<evidence type="ECO:0000313" key="9">
    <source>
        <dbReference type="Proteomes" id="UP000266385"/>
    </source>
</evidence>
<feature type="domain" description="Formyl transferase N-terminal" evidence="7">
    <location>
        <begin position="5"/>
        <end position="184"/>
    </location>
</feature>
<feature type="active site" description="Proton donor" evidence="6">
    <location>
        <position position="111"/>
    </location>
</feature>
<dbReference type="PANTHER" id="PTHR43369">
    <property type="entry name" value="PHOSPHORIBOSYLGLYCINAMIDE FORMYLTRANSFERASE"/>
    <property type="match status" value="1"/>
</dbReference>
<dbReference type="InterPro" id="IPR004607">
    <property type="entry name" value="GART"/>
</dbReference>
<dbReference type="HAMAP" id="MF_01930">
    <property type="entry name" value="PurN"/>
    <property type="match status" value="1"/>
</dbReference>
<feature type="binding site" evidence="6">
    <location>
        <position position="67"/>
    </location>
    <ligand>
        <name>(6R)-10-formyltetrahydrofolate</name>
        <dbReference type="ChEBI" id="CHEBI:195366"/>
    </ligand>
</feature>
<dbReference type="Gene3D" id="3.40.50.170">
    <property type="entry name" value="Formyl transferase, N-terminal domain"/>
    <property type="match status" value="1"/>
</dbReference>
<comment type="pathway">
    <text evidence="1 6">Purine metabolism; IMP biosynthesis via de novo pathway; N(2)-formyl-N(1)-(5-phospho-D-ribosyl)glycinamide from N(1)-(5-phospho-D-ribosyl)glycinamide (10-formyl THF route): step 1/1.</text>
</comment>
<dbReference type="SUPFAM" id="SSF53328">
    <property type="entry name" value="Formyltransferase"/>
    <property type="match status" value="1"/>
</dbReference>
<dbReference type="GO" id="GO:0006189">
    <property type="term" value="P:'de novo' IMP biosynthetic process"/>
    <property type="evidence" value="ECO:0007669"/>
    <property type="project" value="UniProtKB-UniRule"/>
</dbReference>
<comment type="function">
    <text evidence="6">Catalyzes the transfer of a formyl group from 10-formyltetrahydrofolate to 5-phospho-ribosyl-glycinamide (GAR), producing 5-phospho-ribosyl-N-formylglycinamide (FGAR) and tetrahydrofolate.</text>
</comment>
<feature type="binding site" evidence="6">
    <location>
        <begin position="14"/>
        <end position="16"/>
    </location>
    <ligand>
        <name>N(1)-(5-phospho-beta-D-ribosyl)glycinamide</name>
        <dbReference type="ChEBI" id="CHEBI:143788"/>
    </ligand>
</feature>
<dbReference type="RefSeq" id="WP_119376453.1">
    <property type="nucleotide sequence ID" value="NZ_QWFX01000013.1"/>
</dbReference>
<dbReference type="UniPathway" id="UPA00074">
    <property type="reaction ID" value="UER00126"/>
</dbReference>
<evidence type="ECO:0000259" key="7">
    <source>
        <dbReference type="Pfam" id="PF00551"/>
    </source>
</evidence>
<evidence type="ECO:0000256" key="4">
    <source>
        <dbReference type="ARBA" id="ARBA00038440"/>
    </source>
</evidence>
<dbReference type="PANTHER" id="PTHR43369:SF2">
    <property type="entry name" value="PHOSPHORIBOSYLGLYCINAMIDE FORMYLTRANSFERASE"/>
    <property type="match status" value="1"/>
</dbReference>
<name>A0A399RCZ1_9PROT</name>
<evidence type="ECO:0000256" key="1">
    <source>
        <dbReference type="ARBA" id="ARBA00005054"/>
    </source>
</evidence>
<evidence type="ECO:0000256" key="3">
    <source>
        <dbReference type="ARBA" id="ARBA00022755"/>
    </source>
</evidence>
<evidence type="ECO:0000256" key="5">
    <source>
        <dbReference type="ARBA" id="ARBA00047664"/>
    </source>
</evidence>
<organism evidence="8 9">
    <name type="scientific">Henriciella mobilis</name>
    <dbReference type="NCBI Taxonomy" id="2305467"/>
    <lineage>
        <taxon>Bacteria</taxon>
        <taxon>Pseudomonadati</taxon>
        <taxon>Pseudomonadota</taxon>
        <taxon>Alphaproteobacteria</taxon>
        <taxon>Hyphomonadales</taxon>
        <taxon>Hyphomonadaceae</taxon>
        <taxon>Henriciella</taxon>
    </lineage>
</organism>
<dbReference type="InterPro" id="IPR001555">
    <property type="entry name" value="GART_AS"/>
</dbReference>
<comment type="similarity">
    <text evidence="4 6">Belongs to the GART family.</text>
</comment>
<keyword evidence="9" id="KW-1185">Reference proteome</keyword>
<comment type="caution">
    <text evidence="6">Lacks conserved residue(s) required for the propagation of feature annotation.</text>
</comment>
<feature type="binding site" evidence="6">
    <location>
        <position position="109"/>
    </location>
    <ligand>
        <name>(6R)-10-formyltetrahydrofolate</name>
        <dbReference type="ChEBI" id="CHEBI:195366"/>
    </ligand>
</feature>
<dbReference type="Pfam" id="PF00551">
    <property type="entry name" value="Formyl_trans_N"/>
    <property type="match status" value="1"/>
</dbReference>
<dbReference type="GO" id="GO:0004644">
    <property type="term" value="F:phosphoribosylglycinamide formyltransferase activity"/>
    <property type="evidence" value="ECO:0007669"/>
    <property type="project" value="UniProtKB-UniRule"/>
</dbReference>
<gene>
    <name evidence="6" type="primary">purN</name>
    <name evidence="8" type="ORF">D1223_10850</name>
</gene>
<dbReference type="InterPro" id="IPR002376">
    <property type="entry name" value="Formyl_transf_N"/>
</dbReference>
<dbReference type="PROSITE" id="PS00373">
    <property type="entry name" value="GART"/>
    <property type="match status" value="1"/>
</dbReference>
<evidence type="ECO:0000256" key="2">
    <source>
        <dbReference type="ARBA" id="ARBA00022679"/>
    </source>
</evidence>
<sequence>MSKLRLGILISGRGSNMEQLLKAAQDADYPAEAVLVLSNKANAPGLETAAAFGVPGQAIPHSDFADREAFERAMDEVLRDNRVEVIALAGFMRVLTPWFVSRWAGRMINIHPSLLPKYPGLDTHKRAIDTGDSEAGCSVHWVSKGVDEGGVIAQARVPILAGDTPDTLADRVLVEEHKLYPRALALACEEIMKKPRR</sequence>
<dbReference type="EMBL" id="QWFX01000013">
    <property type="protein sequence ID" value="RIJ27917.1"/>
    <property type="molecule type" value="Genomic_DNA"/>
</dbReference>
<comment type="catalytic activity">
    <reaction evidence="5 6">
        <text>N(1)-(5-phospho-beta-D-ribosyl)glycinamide + (6R)-10-formyltetrahydrofolate = N(2)-formyl-N(1)-(5-phospho-beta-D-ribosyl)glycinamide + (6S)-5,6,7,8-tetrahydrofolate + H(+)</text>
        <dbReference type="Rhea" id="RHEA:15053"/>
        <dbReference type="ChEBI" id="CHEBI:15378"/>
        <dbReference type="ChEBI" id="CHEBI:57453"/>
        <dbReference type="ChEBI" id="CHEBI:143788"/>
        <dbReference type="ChEBI" id="CHEBI:147286"/>
        <dbReference type="ChEBI" id="CHEBI:195366"/>
        <dbReference type="EC" id="2.1.2.2"/>
    </reaction>
</comment>
<dbReference type="InterPro" id="IPR036477">
    <property type="entry name" value="Formyl_transf_N_sf"/>
</dbReference>
<keyword evidence="2 6" id="KW-0808">Transferase</keyword>
<reference evidence="8 9" key="1">
    <citation type="submission" date="2018-08" db="EMBL/GenBank/DDBJ databases">
        <title>Henriciella mobilis sp. nov., isolated from seawater.</title>
        <authorList>
            <person name="Cheng H."/>
            <person name="Wu Y.-H."/>
            <person name="Xu X.-W."/>
            <person name="Guo L.-L."/>
        </authorList>
    </citation>
    <scope>NUCLEOTIDE SEQUENCE [LARGE SCALE GENOMIC DNA]</scope>
    <source>
        <strain evidence="8 9">JN25</strain>
    </source>
</reference>
<dbReference type="Proteomes" id="UP000266385">
    <property type="component" value="Unassembled WGS sequence"/>
</dbReference>
<keyword evidence="3 6" id="KW-0658">Purine biosynthesis</keyword>